<protein>
    <submittedName>
        <fullName evidence="2">Uncharacterized protein</fullName>
    </submittedName>
</protein>
<proteinExistence type="predicted"/>
<dbReference type="AlphaFoldDB" id="A0A699K5C5"/>
<organism evidence="2">
    <name type="scientific">Tanacetum cinerariifolium</name>
    <name type="common">Dalmatian daisy</name>
    <name type="synonym">Chrysanthemum cinerariifolium</name>
    <dbReference type="NCBI Taxonomy" id="118510"/>
    <lineage>
        <taxon>Eukaryota</taxon>
        <taxon>Viridiplantae</taxon>
        <taxon>Streptophyta</taxon>
        <taxon>Embryophyta</taxon>
        <taxon>Tracheophyta</taxon>
        <taxon>Spermatophyta</taxon>
        <taxon>Magnoliopsida</taxon>
        <taxon>eudicotyledons</taxon>
        <taxon>Gunneridae</taxon>
        <taxon>Pentapetalae</taxon>
        <taxon>asterids</taxon>
        <taxon>campanulids</taxon>
        <taxon>Asterales</taxon>
        <taxon>Asteraceae</taxon>
        <taxon>Asteroideae</taxon>
        <taxon>Anthemideae</taxon>
        <taxon>Anthemidinae</taxon>
        <taxon>Tanacetum</taxon>
    </lineage>
</organism>
<dbReference type="EMBL" id="BKCJ010481846">
    <property type="protein sequence ID" value="GFA75535.1"/>
    <property type="molecule type" value="Genomic_DNA"/>
</dbReference>
<feature type="non-terminal residue" evidence="2">
    <location>
        <position position="1"/>
    </location>
</feature>
<sequence>EATEKDIDGDTKVEDVPDPLMGDKQKLNT</sequence>
<reference evidence="2" key="1">
    <citation type="journal article" date="2019" name="Sci. Rep.">
        <title>Draft genome of Tanacetum cinerariifolium, the natural source of mosquito coil.</title>
        <authorList>
            <person name="Yamashiro T."/>
            <person name="Shiraishi A."/>
            <person name="Satake H."/>
            <person name="Nakayama K."/>
        </authorList>
    </citation>
    <scope>NUCLEOTIDE SEQUENCE</scope>
</reference>
<comment type="caution">
    <text evidence="2">The sequence shown here is derived from an EMBL/GenBank/DDBJ whole genome shotgun (WGS) entry which is preliminary data.</text>
</comment>
<evidence type="ECO:0000313" key="2">
    <source>
        <dbReference type="EMBL" id="GFA75535.1"/>
    </source>
</evidence>
<accession>A0A699K5C5</accession>
<evidence type="ECO:0000256" key="1">
    <source>
        <dbReference type="SAM" id="MobiDB-lite"/>
    </source>
</evidence>
<name>A0A699K5C5_TANCI</name>
<gene>
    <name evidence="2" type="ORF">Tci_647507</name>
</gene>
<feature type="region of interest" description="Disordered" evidence="1">
    <location>
        <begin position="1"/>
        <end position="29"/>
    </location>
</feature>